<comment type="caution">
    <text evidence="2">The sequence shown here is derived from an EMBL/GenBank/DDBJ whole genome shotgun (WGS) entry which is preliminary data.</text>
</comment>
<dbReference type="Gene3D" id="3.40.50.300">
    <property type="entry name" value="P-loop containing nucleotide triphosphate hydrolases"/>
    <property type="match status" value="1"/>
</dbReference>
<dbReference type="PANTHER" id="PTHR19211:SF136">
    <property type="entry name" value="ABC TRANSPORTER F FAMILY MEMBER 1 ISOFORM X1"/>
    <property type="match status" value="1"/>
</dbReference>
<dbReference type="InterPro" id="IPR050611">
    <property type="entry name" value="ABCF"/>
</dbReference>
<dbReference type="AlphaFoldDB" id="A0A7J8T4V6"/>
<evidence type="ECO:0000256" key="1">
    <source>
        <dbReference type="ARBA" id="ARBA00022737"/>
    </source>
</evidence>
<dbReference type="Proteomes" id="UP000593561">
    <property type="component" value="Unassembled WGS sequence"/>
</dbReference>
<organism evidence="2 3">
    <name type="scientific">Gossypium davidsonii</name>
    <name type="common">Davidson's cotton</name>
    <name type="synonym">Gossypium klotzschianum subsp. davidsonii</name>
    <dbReference type="NCBI Taxonomy" id="34287"/>
    <lineage>
        <taxon>Eukaryota</taxon>
        <taxon>Viridiplantae</taxon>
        <taxon>Streptophyta</taxon>
        <taxon>Embryophyta</taxon>
        <taxon>Tracheophyta</taxon>
        <taxon>Spermatophyta</taxon>
        <taxon>Magnoliopsida</taxon>
        <taxon>eudicotyledons</taxon>
        <taxon>Gunneridae</taxon>
        <taxon>Pentapetalae</taxon>
        <taxon>rosids</taxon>
        <taxon>malvids</taxon>
        <taxon>Malvales</taxon>
        <taxon>Malvaceae</taxon>
        <taxon>Malvoideae</taxon>
        <taxon>Gossypium</taxon>
    </lineage>
</organism>
<evidence type="ECO:0000313" key="3">
    <source>
        <dbReference type="Proteomes" id="UP000593561"/>
    </source>
</evidence>
<evidence type="ECO:0000313" key="2">
    <source>
        <dbReference type="EMBL" id="MBA0633401.1"/>
    </source>
</evidence>
<protein>
    <recommendedName>
        <fullName evidence="4">ABC transporter domain-containing protein</fullName>
    </recommendedName>
</protein>
<dbReference type="GO" id="GO:0005524">
    <property type="term" value="F:ATP binding"/>
    <property type="evidence" value="ECO:0007669"/>
    <property type="project" value="TreeGrafter"/>
</dbReference>
<dbReference type="PANTHER" id="PTHR19211">
    <property type="entry name" value="ATP-BINDING TRANSPORT PROTEIN-RELATED"/>
    <property type="match status" value="1"/>
</dbReference>
<evidence type="ECO:0008006" key="4">
    <source>
        <dbReference type="Google" id="ProtNLM"/>
    </source>
</evidence>
<sequence>MSALQYMIKEYPGNEEERMRAAIGKFGLSGKAQVMPMKNLSDGQRIETIDSLGEALNEWDIGGLVLVSHDFRLINQVAEEIWVCENQTVTRWEGNITPRPKQHLKSKAGLSG</sequence>
<reference evidence="2 3" key="1">
    <citation type="journal article" date="2019" name="Genome Biol. Evol.">
        <title>Insights into the evolution of the New World diploid cottons (Gossypium, subgenus Houzingenia) based on genome sequencing.</title>
        <authorList>
            <person name="Grover C.E."/>
            <person name="Arick M.A. 2nd"/>
            <person name="Thrash A."/>
            <person name="Conover J.L."/>
            <person name="Sanders W.S."/>
            <person name="Peterson D.G."/>
            <person name="Frelichowski J.E."/>
            <person name="Scheffler J.A."/>
            <person name="Scheffler B.E."/>
            <person name="Wendel J.F."/>
        </authorList>
    </citation>
    <scope>NUCLEOTIDE SEQUENCE [LARGE SCALE GENOMIC DNA]</scope>
    <source>
        <strain evidence="2">27</strain>
        <tissue evidence="2">Leaf</tissue>
    </source>
</reference>
<proteinExistence type="predicted"/>
<accession>A0A7J8T4V6</accession>
<dbReference type="InterPro" id="IPR027417">
    <property type="entry name" value="P-loop_NTPase"/>
</dbReference>
<keyword evidence="3" id="KW-1185">Reference proteome</keyword>
<name>A0A7J8T4V6_GOSDV</name>
<keyword evidence="1" id="KW-0677">Repeat</keyword>
<dbReference type="EMBL" id="JABFAC010000013">
    <property type="protein sequence ID" value="MBA0633401.1"/>
    <property type="molecule type" value="Genomic_DNA"/>
</dbReference>
<gene>
    <name evidence="2" type="ORF">Godav_002012</name>
</gene>